<organism evidence="2 3">
    <name type="scientific">Pseudomonas segetis</name>
    <dbReference type="NCBI Taxonomy" id="298908"/>
    <lineage>
        <taxon>Bacteria</taxon>
        <taxon>Pseudomonadati</taxon>
        <taxon>Pseudomonadota</taxon>
        <taxon>Gammaproteobacteria</taxon>
        <taxon>Pseudomonadales</taxon>
        <taxon>Pseudomonadaceae</taxon>
        <taxon>Pseudomonas</taxon>
    </lineage>
</organism>
<gene>
    <name evidence="2" type="ORF">SAMN05216255_0719</name>
</gene>
<sequence length="41" mass="4296">MNKAWLIRTGLAIVGLALLGLIGWGWYQGGLAVLQLGVGIC</sequence>
<name>A0A238ZW63_9PSED</name>
<keyword evidence="3" id="KW-1185">Reference proteome</keyword>
<protein>
    <submittedName>
        <fullName evidence="2">Uncharacterized protein</fullName>
    </submittedName>
</protein>
<evidence type="ECO:0000313" key="2">
    <source>
        <dbReference type="EMBL" id="SNR87231.1"/>
    </source>
</evidence>
<keyword evidence="1" id="KW-0472">Membrane</keyword>
<feature type="transmembrane region" description="Helical" evidence="1">
    <location>
        <begin position="5"/>
        <end position="27"/>
    </location>
</feature>
<keyword evidence="1" id="KW-1133">Transmembrane helix</keyword>
<evidence type="ECO:0000256" key="1">
    <source>
        <dbReference type="SAM" id="Phobius"/>
    </source>
</evidence>
<dbReference type="EMBL" id="FZOG01000001">
    <property type="protein sequence ID" value="SNR87231.1"/>
    <property type="molecule type" value="Genomic_DNA"/>
</dbReference>
<reference evidence="3" key="1">
    <citation type="submission" date="2017-06" db="EMBL/GenBank/DDBJ databases">
        <authorList>
            <person name="Varghese N."/>
            <person name="Submissions S."/>
        </authorList>
    </citation>
    <scope>NUCLEOTIDE SEQUENCE [LARGE SCALE GENOMIC DNA]</scope>
    <source>
        <strain evidence="3">CIP 108523</strain>
    </source>
</reference>
<proteinExistence type="predicted"/>
<dbReference type="AlphaFoldDB" id="A0A238ZW63"/>
<dbReference type="Proteomes" id="UP000242915">
    <property type="component" value="Unassembled WGS sequence"/>
</dbReference>
<keyword evidence="1" id="KW-0812">Transmembrane</keyword>
<evidence type="ECO:0000313" key="3">
    <source>
        <dbReference type="Proteomes" id="UP000242915"/>
    </source>
</evidence>
<accession>A0A238ZW63</accession>
<dbReference type="RefSeq" id="WP_274377980.1">
    <property type="nucleotide sequence ID" value="NZ_FZOG01000001.1"/>
</dbReference>